<gene>
    <name evidence="10" type="ORF">F4553_004806</name>
</gene>
<feature type="transmembrane region" description="Helical" evidence="8">
    <location>
        <begin position="168"/>
        <end position="189"/>
    </location>
</feature>
<comment type="caution">
    <text evidence="10">The sequence shown here is derived from an EMBL/GenBank/DDBJ whole genome shotgun (WGS) entry which is preliminary data.</text>
</comment>
<feature type="transmembrane region" description="Helical" evidence="8">
    <location>
        <begin position="281"/>
        <end position="299"/>
    </location>
</feature>
<evidence type="ECO:0000313" key="10">
    <source>
        <dbReference type="EMBL" id="MBB5871427.1"/>
    </source>
</evidence>
<dbReference type="InterPro" id="IPR005829">
    <property type="entry name" value="Sugar_transporter_CS"/>
</dbReference>
<keyword evidence="3" id="KW-1003">Cell membrane</keyword>
<dbReference type="PANTHER" id="PTHR23517">
    <property type="entry name" value="RESISTANCE PROTEIN MDTM, PUTATIVE-RELATED-RELATED"/>
    <property type="match status" value="1"/>
</dbReference>
<comment type="subcellular location">
    <subcellularLocation>
        <location evidence="1">Cell membrane</location>
        <topology evidence="1">Multi-pass membrane protein</topology>
    </subcellularLocation>
</comment>
<dbReference type="Pfam" id="PF07690">
    <property type="entry name" value="MFS_1"/>
    <property type="match status" value="1"/>
</dbReference>
<feature type="transmembrane region" description="Helical" evidence="8">
    <location>
        <begin position="20"/>
        <end position="41"/>
    </location>
</feature>
<feature type="domain" description="Major facilitator superfamily (MFS) profile" evidence="9">
    <location>
        <begin position="16"/>
        <end position="392"/>
    </location>
</feature>
<feature type="transmembrane region" description="Helical" evidence="8">
    <location>
        <begin position="368"/>
        <end position="387"/>
    </location>
</feature>
<keyword evidence="4 8" id="KW-0812">Transmembrane</keyword>
<proteinExistence type="predicted"/>
<dbReference type="InterPro" id="IPR020846">
    <property type="entry name" value="MFS_dom"/>
</dbReference>
<evidence type="ECO:0000256" key="3">
    <source>
        <dbReference type="ARBA" id="ARBA00022475"/>
    </source>
</evidence>
<evidence type="ECO:0000256" key="1">
    <source>
        <dbReference type="ARBA" id="ARBA00004651"/>
    </source>
</evidence>
<dbReference type="InterPro" id="IPR011701">
    <property type="entry name" value="MFS"/>
</dbReference>
<dbReference type="RefSeq" id="WP_312875326.1">
    <property type="nucleotide sequence ID" value="NZ_JACHMN010000002.1"/>
</dbReference>
<feature type="transmembrane region" description="Helical" evidence="8">
    <location>
        <begin position="342"/>
        <end position="362"/>
    </location>
</feature>
<feature type="transmembrane region" description="Helical" evidence="8">
    <location>
        <begin position="305"/>
        <end position="330"/>
    </location>
</feature>
<dbReference type="PROSITE" id="PS50850">
    <property type="entry name" value="MFS"/>
    <property type="match status" value="1"/>
</dbReference>
<sequence>MIRRFYAETAGGLPRAFWTLWTAMLVNRVGAFAMLFLPLYLKDSRGLTLTVIGLVTAGYGIGGACGSLLGGVLADRWGRRSTLLLANGVAATLLLALGFADDLWLIVLLTAATGVFHSMPGPALVAATIDIVPEEARSRAFNLQFWAFNLGTAMAATIAGAIASTSFFALFAVDAAMTAVTATIIYFKIPETVRKEPSTPSSRKRGGLGAAFRDSYFMIFVGLTFVLAFISSQSSMVQLAMNADGLSPRAFGLVMALPGILIVLGQLFVPKLIQGRTKGRVLALAFAFLGVGYAVIGAADIVPMYLLAAAIWTMGSMLAAPPNASVIAELAPPQLRARYQAVFYLVFPAAGFAAPAIGGWSLDHLGSAHWLIIGTLGILAAIGHLLAGPPRERRVAAALAATTPPVPAAPPTPQTENSR</sequence>
<dbReference type="PANTHER" id="PTHR23517:SF2">
    <property type="entry name" value="MULTIDRUG RESISTANCE PROTEIN MDTH"/>
    <property type="match status" value="1"/>
</dbReference>
<evidence type="ECO:0000256" key="8">
    <source>
        <dbReference type="SAM" id="Phobius"/>
    </source>
</evidence>
<keyword evidence="2" id="KW-0813">Transport</keyword>
<keyword evidence="5 8" id="KW-1133">Transmembrane helix</keyword>
<evidence type="ECO:0000256" key="2">
    <source>
        <dbReference type="ARBA" id="ARBA00022448"/>
    </source>
</evidence>
<evidence type="ECO:0000313" key="11">
    <source>
        <dbReference type="Proteomes" id="UP000587527"/>
    </source>
</evidence>
<feature type="transmembrane region" description="Helical" evidence="8">
    <location>
        <begin position="106"/>
        <end position="129"/>
    </location>
</feature>
<dbReference type="PROSITE" id="PS00216">
    <property type="entry name" value="SUGAR_TRANSPORT_1"/>
    <property type="match status" value="1"/>
</dbReference>
<organism evidence="10 11">
    <name type="scientific">Allocatelliglobosispora scoriae</name>
    <dbReference type="NCBI Taxonomy" id="643052"/>
    <lineage>
        <taxon>Bacteria</taxon>
        <taxon>Bacillati</taxon>
        <taxon>Actinomycetota</taxon>
        <taxon>Actinomycetes</taxon>
        <taxon>Micromonosporales</taxon>
        <taxon>Micromonosporaceae</taxon>
        <taxon>Allocatelliglobosispora</taxon>
    </lineage>
</organism>
<feature type="region of interest" description="Disordered" evidence="7">
    <location>
        <begin position="400"/>
        <end position="419"/>
    </location>
</feature>
<keyword evidence="11" id="KW-1185">Reference proteome</keyword>
<evidence type="ECO:0000256" key="5">
    <source>
        <dbReference type="ARBA" id="ARBA00022989"/>
    </source>
</evidence>
<dbReference type="EMBL" id="JACHMN010000002">
    <property type="protein sequence ID" value="MBB5871427.1"/>
    <property type="molecule type" value="Genomic_DNA"/>
</dbReference>
<name>A0A841BQU8_9ACTN</name>
<dbReference type="Proteomes" id="UP000587527">
    <property type="component" value="Unassembled WGS sequence"/>
</dbReference>
<evidence type="ECO:0000256" key="6">
    <source>
        <dbReference type="ARBA" id="ARBA00023136"/>
    </source>
</evidence>
<feature type="transmembrane region" description="Helical" evidence="8">
    <location>
        <begin position="82"/>
        <end position="100"/>
    </location>
</feature>
<keyword evidence="6 8" id="KW-0472">Membrane</keyword>
<feature type="transmembrane region" description="Helical" evidence="8">
    <location>
        <begin position="47"/>
        <end position="70"/>
    </location>
</feature>
<reference evidence="10 11" key="1">
    <citation type="submission" date="2020-08" db="EMBL/GenBank/DDBJ databases">
        <title>Sequencing the genomes of 1000 actinobacteria strains.</title>
        <authorList>
            <person name="Klenk H.-P."/>
        </authorList>
    </citation>
    <scope>NUCLEOTIDE SEQUENCE [LARGE SCALE GENOMIC DNA]</scope>
    <source>
        <strain evidence="10 11">DSM 45362</strain>
    </source>
</reference>
<dbReference type="GO" id="GO:0022857">
    <property type="term" value="F:transmembrane transporter activity"/>
    <property type="evidence" value="ECO:0007669"/>
    <property type="project" value="InterPro"/>
</dbReference>
<dbReference type="AlphaFoldDB" id="A0A841BQU8"/>
<dbReference type="SUPFAM" id="SSF103473">
    <property type="entry name" value="MFS general substrate transporter"/>
    <property type="match status" value="1"/>
</dbReference>
<feature type="transmembrane region" description="Helical" evidence="8">
    <location>
        <begin position="141"/>
        <end position="162"/>
    </location>
</feature>
<feature type="compositionally biased region" description="Pro residues" evidence="7">
    <location>
        <begin position="404"/>
        <end position="413"/>
    </location>
</feature>
<feature type="transmembrane region" description="Helical" evidence="8">
    <location>
        <begin position="210"/>
        <end position="230"/>
    </location>
</feature>
<accession>A0A841BQU8</accession>
<dbReference type="InterPro" id="IPR036259">
    <property type="entry name" value="MFS_trans_sf"/>
</dbReference>
<evidence type="ECO:0000256" key="4">
    <source>
        <dbReference type="ARBA" id="ARBA00022692"/>
    </source>
</evidence>
<evidence type="ECO:0000256" key="7">
    <source>
        <dbReference type="SAM" id="MobiDB-lite"/>
    </source>
</evidence>
<dbReference type="InterPro" id="IPR050171">
    <property type="entry name" value="MFS_Transporters"/>
</dbReference>
<feature type="transmembrane region" description="Helical" evidence="8">
    <location>
        <begin position="250"/>
        <end position="269"/>
    </location>
</feature>
<dbReference type="Gene3D" id="1.20.1250.20">
    <property type="entry name" value="MFS general substrate transporter like domains"/>
    <property type="match status" value="1"/>
</dbReference>
<evidence type="ECO:0000259" key="9">
    <source>
        <dbReference type="PROSITE" id="PS50850"/>
    </source>
</evidence>
<dbReference type="GO" id="GO:0005886">
    <property type="term" value="C:plasma membrane"/>
    <property type="evidence" value="ECO:0007669"/>
    <property type="project" value="UniProtKB-SubCell"/>
</dbReference>
<protein>
    <submittedName>
        <fullName evidence="10">MFS family permease</fullName>
    </submittedName>
</protein>